<reference evidence="1" key="1">
    <citation type="submission" date="2014-11" db="EMBL/GenBank/DDBJ databases">
        <authorList>
            <person name="Amaro Gonzalez C."/>
        </authorList>
    </citation>
    <scope>NUCLEOTIDE SEQUENCE</scope>
</reference>
<dbReference type="AlphaFoldDB" id="A0A0E9QZ81"/>
<organism evidence="1">
    <name type="scientific">Anguilla anguilla</name>
    <name type="common">European freshwater eel</name>
    <name type="synonym">Muraena anguilla</name>
    <dbReference type="NCBI Taxonomy" id="7936"/>
    <lineage>
        <taxon>Eukaryota</taxon>
        <taxon>Metazoa</taxon>
        <taxon>Chordata</taxon>
        <taxon>Craniata</taxon>
        <taxon>Vertebrata</taxon>
        <taxon>Euteleostomi</taxon>
        <taxon>Actinopterygii</taxon>
        <taxon>Neopterygii</taxon>
        <taxon>Teleostei</taxon>
        <taxon>Anguilliformes</taxon>
        <taxon>Anguillidae</taxon>
        <taxon>Anguilla</taxon>
    </lineage>
</organism>
<sequence length="35" mass="4045">MLSQDRAQRSCGCNTNIPPEVTGFSFLLRYIYLLH</sequence>
<evidence type="ECO:0000313" key="1">
    <source>
        <dbReference type="EMBL" id="JAH21388.1"/>
    </source>
</evidence>
<reference evidence="1" key="2">
    <citation type="journal article" date="2015" name="Fish Shellfish Immunol.">
        <title>Early steps in the European eel (Anguilla anguilla)-Vibrio vulnificus interaction in the gills: Role of the RtxA13 toxin.</title>
        <authorList>
            <person name="Callol A."/>
            <person name="Pajuelo D."/>
            <person name="Ebbesson L."/>
            <person name="Teles M."/>
            <person name="MacKenzie S."/>
            <person name="Amaro C."/>
        </authorList>
    </citation>
    <scope>NUCLEOTIDE SEQUENCE</scope>
</reference>
<proteinExistence type="predicted"/>
<name>A0A0E9QZ81_ANGAN</name>
<dbReference type="EMBL" id="GBXM01087189">
    <property type="protein sequence ID" value="JAH21388.1"/>
    <property type="molecule type" value="Transcribed_RNA"/>
</dbReference>
<protein>
    <submittedName>
        <fullName evidence="1">Uncharacterized protein</fullName>
    </submittedName>
</protein>
<accession>A0A0E9QZ81</accession>